<dbReference type="InterPro" id="IPR011050">
    <property type="entry name" value="Pectin_lyase_fold/virulence"/>
</dbReference>
<dbReference type="InterPro" id="IPR052063">
    <property type="entry name" value="Polysaccharide_Lyase_1"/>
</dbReference>
<proteinExistence type="predicted"/>
<dbReference type="PANTHER" id="PTHR42970:SF1">
    <property type="entry name" value="PECTATE LYASE C-RELATED"/>
    <property type="match status" value="1"/>
</dbReference>
<feature type="region of interest" description="Disordered" evidence="3">
    <location>
        <begin position="44"/>
        <end position="71"/>
    </location>
</feature>
<keyword evidence="2" id="KW-0325">Glycoprotein</keyword>
<keyword evidence="5" id="KW-0456">Lyase</keyword>
<feature type="signal peptide" evidence="4">
    <location>
        <begin position="1"/>
        <end position="34"/>
    </location>
</feature>
<feature type="chain" id="PRO_5030132919" evidence="4">
    <location>
        <begin position="35"/>
        <end position="555"/>
    </location>
</feature>
<protein>
    <submittedName>
        <fullName evidence="5">Pectate lyase</fullName>
    </submittedName>
</protein>
<reference evidence="5 6" key="1">
    <citation type="journal article" date="2019" name="Nat. Med.">
        <title>A library of human gut bacterial isolates paired with longitudinal multiomics data enables mechanistic microbiome research.</title>
        <authorList>
            <person name="Poyet M."/>
            <person name="Groussin M."/>
            <person name="Gibbons S.M."/>
            <person name="Avila-Pacheco J."/>
            <person name="Jiang X."/>
            <person name="Kearney S.M."/>
            <person name="Perrotta A.R."/>
            <person name="Berdy B."/>
            <person name="Zhao S."/>
            <person name="Lieberman T.D."/>
            <person name="Swanson P.K."/>
            <person name="Smith M."/>
            <person name="Roesemann S."/>
            <person name="Alexander J.E."/>
            <person name="Rich S.A."/>
            <person name="Livny J."/>
            <person name="Vlamakis H."/>
            <person name="Clish C."/>
            <person name="Bullock K."/>
            <person name="Deik A."/>
            <person name="Scott J."/>
            <person name="Pierce K.A."/>
            <person name="Xavier R.J."/>
            <person name="Alm E.J."/>
        </authorList>
    </citation>
    <scope>NUCLEOTIDE SEQUENCE [LARGE SCALE GENOMIC DNA]</scope>
    <source>
        <strain evidence="5 6">BIOML-A134</strain>
    </source>
</reference>
<dbReference type="Gene3D" id="2.160.20.10">
    <property type="entry name" value="Single-stranded right-handed beta-helix, Pectin lyase-like"/>
    <property type="match status" value="1"/>
</dbReference>
<accession>A0A5M5DZB2</accession>
<dbReference type="GO" id="GO:0016829">
    <property type="term" value="F:lyase activity"/>
    <property type="evidence" value="ECO:0007669"/>
    <property type="project" value="UniProtKB-KW"/>
</dbReference>
<organism evidence="5 6">
    <name type="scientific">Bacteroides ovatus</name>
    <dbReference type="NCBI Taxonomy" id="28116"/>
    <lineage>
        <taxon>Bacteria</taxon>
        <taxon>Pseudomonadati</taxon>
        <taxon>Bacteroidota</taxon>
        <taxon>Bacteroidia</taxon>
        <taxon>Bacteroidales</taxon>
        <taxon>Bacteroidaceae</taxon>
        <taxon>Bacteroides</taxon>
    </lineage>
</organism>
<gene>
    <name evidence="5" type="ORF">F3D66_08190</name>
</gene>
<evidence type="ECO:0000256" key="2">
    <source>
        <dbReference type="ARBA" id="ARBA00023180"/>
    </source>
</evidence>
<evidence type="ECO:0000256" key="4">
    <source>
        <dbReference type="SAM" id="SignalP"/>
    </source>
</evidence>
<evidence type="ECO:0000313" key="5">
    <source>
        <dbReference type="EMBL" id="KAA4100680.1"/>
    </source>
</evidence>
<keyword evidence="4" id="KW-0732">Signal</keyword>
<dbReference type="Proteomes" id="UP000473905">
    <property type="component" value="Unassembled WGS sequence"/>
</dbReference>
<name>A0A5M5DZB2_BACOV</name>
<keyword evidence="1" id="KW-0479">Metal-binding</keyword>
<evidence type="ECO:0000256" key="1">
    <source>
        <dbReference type="ARBA" id="ARBA00022723"/>
    </source>
</evidence>
<dbReference type="InterPro" id="IPR012334">
    <property type="entry name" value="Pectin_lyas_fold"/>
</dbReference>
<dbReference type="AlphaFoldDB" id="A0A5M5DZB2"/>
<evidence type="ECO:0000313" key="6">
    <source>
        <dbReference type="Proteomes" id="UP000473905"/>
    </source>
</evidence>
<keyword evidence="6" id="KW-1185">Reference proteome</keyword>
<dbReference type="PANTHER" id="PTHR42970">
    <property type="entry name" value="PECTATE LYASE C-RELATED"/>
    <property type="match status" value="1"/>
</dbReference>
<sequence>MRNTATFQRKAYPIAVRCLTSILYFFLFSLSSLAACVDKEPVDEEDADPAINPHSSYLEEEESGGNTSSGPAFPNFANNAPAFPGAVGHGRNSEGARASSNREVYVVTNLNNSGAGSFRDAVSQSNRIIVFNVSGLIDLNKEVLVFKDNQTILCQTAPAPGIVLYNGRTSSTNADNVIVRYLRMRAGRQVSSSDNIDAGGAAYGHDQIYDHCSFTWGTDECFSLNNDKQPERLYNITLQNSILGQGCQNHSCGGLIQTGEKDGITIFRNLLIDNKTRNFKVKGLNQYVNNIIYNWGNGTAYDAGGESAGTSNTVIENNYFIKGPAWTWQNFAEVDVDPSIIGDEEQCRKSGDGYYEVKYQVNPAKPLTGGGGTGTFFSYCAGNYYDEDKDGTLNGFELTQSNWNTYCSAVIDRLSAPDALHPTISSTTSATEAYYWVVENVGPVLPERDAVDKFLISELTSLGTEGMIFRNQTIERQYPLANTWNAEFAVSVTGQIDTDGDGIPDDFEDKWGLNKNSAGDAVRIAENGYTMIENYALSLEFPDEYEKAWKEAYGE</sequence>
<comment type="caution">
    <text evidence="5">The sequence shown here is derived from an EMBL/GenBank/DDBJ whole genome shotgun (WGS) entry which is preliminary data.</text>
</comment>
<evidence type="ECO:0000256" key="3">
    <source>
        <dbReference type="SAM" id="MobiDB-lite"/>
    </source>
</evidence>
<dbReference type="SUPFAM" id="SSF51126">
    <property type="entry name" value="Pectin lyase-like"/>
    <property type="match status" value="1"/>
</dbReference>
<dbReference type="EMBL" id="VWKB01000010">
    <property type="protein sequence ID" value="KAA4100680.1"/>
    <property type="molecule type" value="Genomic_DNA"/>
</dbReference>
<dbReference type="GO" id="GO:0046872">
    <property type="term" value="F:metal ion binding"/>
    <property type="evidence" value="ECO:0007669"/>
    <property type="project" value="UniProtKB-KW"/>
</dbReference>